<dbReference type="EMBL" id="CP001779">
    <property type="protein sequence ID" value="ACZ00652.1"/>
    <property type="molecule type" value="Genomic_DNA"/>
</dbReference>
<name>D1AWH6_STRM9</name>
<dbReference type="STRING" id="519441.Smon_0163"/>
<dbReference type="GeneID" id="29674052"/>
<proteinExistence type="predicted"/>
<dbReference type="AlphaFoldDB" id="D1AWH6"/>
<dbReference type="HOGENOM" id="CLU_2318938_0_0_0"/>
<feature type="compositionally biased region" description="Polar residues" evidence="1">
    <location>
        <begin position="30"/>
        <end position="52"/>
    </location>
</feature>
<dbReference type="RefSeq" id="WP_012858210.1">
    <property type="nucleotide sequence ID" value="NC_013515.1"/>
</dbReference>
<evidence type="ECO:0000256" key="1">
    <source>
        <dbReference type="SAM" id="MobiDB-lite"/>
    </source>
</evidence>
<evidence type="ECO:0000313" key="3">
    <source>
        <dbReference type="Proteomes" id="UP000002072"/>
    </source>
</evidence>
<organism evidence="2 3">
    <name type="scientific">Streptobacillus moniliformis (strain ATCC 14647 / DSM 12112 / NCTC 10651 / 9901)</name>
    <dbReference type="NCBI Taxonomy" id="519441"/>
    <lineage>
        <taxon>Bacteria</taxon>
        <taxon>Fusobacteriati</taxon>
        <taxon>Fusobacteriota</taxon>
        <taxon>Fusobacteriia</taxon>
        <taxon>Fusobacteriales</taxon>
        <taxon>Leptotrichiaceae</taxon>
        <taxon>Streptobacillus</taxon>
    </lineage>
</organism>
<feature type="region of interest" description="Disordered" evidence="1">
    <location>
        <begin position="30"/>
        <end position="99"/>
    </location>
</feature>
<gene>
    <name evidence="2" type="ordered locus">Smon_0163</name>
</gene>
<dbReference type="Proteomes" id="UP000002072">
    <property type="component" value="Chromosome"/>
</dbReference>
<dbReference type="PROSITE" id="PS51257">
    <property type="entry name" value="PROKAR_LIPOPROTEIN"/>
    <property type="match status" value="1"/>
</dbReference>
<feature type="compositionally biased region" description="Basic and acidic residues" evidence="1">
    <location>
        <begin position="89"/>
        <end position="99"/>
    </location>
</feature>
<evidence type="ECO:0000313" key="2">
    <source>
        <dbReference type="EMBL" id="ACZ00652.1"/>
    </source>
</evidence>
<protein>
    <recommendedName>
        <fullName evidence="4">Lipoprotein</fullName>
    </recommendedName>
</protein>
<sequence length="99" mass="11380">MKFRRFQPFLMFIFTMSCTLVDINYENIDNVNKQSNGSNTHSKNLDSYISSGKNKENRVTPELPQSSIPKSKEIKHENLKQKLGLNESLEERSGTEKGL</sequence>
<keyword evidence="3" id="KW-1185">Reference proteome</keyword>
<feature type="compositionally biased region" description="Basic and acidic residues" evidence="1">
    <location>
        <begin position="70"/>
        <end position="80"/>
    </location>
</feature>
<dbReference type="KEGG" id="smf:Smon_0163"/>
<accession>D1AWH6</accession>
<evidence type="ECO:0008006" key="4">
    <source>
        <dbReference type="Google" id="ProtNLM"/>
    </source>
</evidence>
<reference evidence="2 3" key="1">
    <citation type="journal article" date="2009" name="Stand. Genomic Sci.">
        <title>Complete genome sequence of Streptobacillus moniliformis type strain (9901T).</title>
        <authorList>
            <person name="Nolan M."/>
            <person name="Gronow S."/>
            <person name="Lapidus A."/>
            <person name="Ivanova N."/>
            <person name="Copeland A."/>
            <person name="Lucas S."/>
            <person name="Del Rio T.G."/>
            <person name="Chen F."/>
            <person name="Tice H."/>
            <person name="Pitluck S."/>
            <person name="Cheng J.F."/>
            <person name="Sims D."/>
            <person name="Meincke L."/>
            <person name="Bruce D."/>
            <person name="Goodwin L."/>
            <person name="Brettin T."/>
            <person name="Han C."/>
            <person name="Detter J.C."/>
            <person name="Ovchinikova G."/>
            <person name="Pati A."/>
            <person name="Mavromatis K."/>
            <person name="Mikhailova N."/>
            <person name="Chen A."/>
            <person name="Palaniappan K."/>
            <person name="Land M."/>
            <person name="Hauser L."/>
            <person name="Chang Y.J."/>
            <person name="Jeffries C.D."/>
            <person name="Rohde M."/>
            <person name="Sproer C."/>
            <person name="Goker M."/>
            <person name="Bristow J."/>
            <person name="Eisen J.A."/>
            <person name="Markowitz V."/>
            <person name="Hugenholtz P."/>
            <person name="Kyrpides N.C."/>
            <person name="Klenk H.P."/>
            <person name="Chain P."/>
        </authorList>
    </citation>
    <scope>NUCLEOTIDE SEQUENCE [LARGE SCALE GENOMIC DNA]</scope>
    <source>
        <strain evidence="3">ATCC 14647 / DSM 12112 / NCTC 10651 / 9901</strain>
    </source>
</reference>